<gene>
    <name evidence="2" type="ORF">H0B56_01125</name>
</gene>
<dbReference type="EMBL" id="JACCKD010000001">
    <property type="protein sequence ID" value="MBA0124140.1"/>
    <property type="molecule type" value="Genomic_DNA"/>
</dbReference>
<evidence type="ECO:0000313" key="3">
    <source>
        <dbReference type="Proteomes" id="UP000582974"/>
    </source>
</evidence>
<reference evidence="2 3" key="1">
    <citation type="submission" date="2020-07" db="EMBL/GenBank/DDBJ databases">
        <title>Genome of Haloechinothrix sp.</title>
        <authorList>
            <person name="Tang S.-K."/>
            <person name="Yang L."/>
            <person name="Zhu W.-Y."/>
        </authorList>
    </citation>
    <scope>NUCLEOTIDE SEQUENCE [LARGE SCALE GENOMIC DNA]</scope>
    <source>
        <strain evidence="2 3">YIM 98757</strain>
    </source>
</reference>
<organism evidence="2 3">
    <name type="scientific">Haloechinothrix aidingensis</name>
    <dbReference type="NCBI Taxonomy" id="2752311"/>
    <lineage>
        <taxon>Bacteria</taxon>
        <taxon>Bacillati</taxon>
        <taxon>Actinomycetota</taxon>
        <taxon>Actinomycetes</taxon>
        <taxon>Pseudonocardiales</taxon>
        <taxon>Pseudonocardiaceae</taxon>
        <taxon>Haloechinothrix</taxon>
    </lineage>
</organism>
<keyword evidence="1" id="KW-1133">Transmembrane helix</keyword>
<sequence length="436" mass="45355">MSGAYGPHQPARPGSGRSAALAIGGVLLAAGIAVTLVLAPGGGSIPGTPHVAGSGDASTRHLAPLSMEPDRDAVEAPDGTPHIPACRLLPPGDVHAIGHRLHDYANTIGEGEEGIRRTVFDYVGEADVESDRGLTSAGSVTGTCEYGFASEGEGTSPGLDIVVLQPFLVSRDRVEEELERRYEPAGPVNGADLYEHASDDIDFLTHVLVTDKAMVLLRTFDLTESDRDAVLETVSTNLADLLADPEGPAVPTYQDGPWDGDVVRACPLLDNTGIREVTGNDAAPFATETIPVTSATTASGPDAGGHDYVFNGCRRTDVVPPGEDVADDIDSIFDSVVFNLSTRTFETGAGAEAFFGEVTAPGGTYQESVTLDGPGDQAFAGRSSAAMGGVDLIVRLGPVVFELGYDAHTDGRIDEAVEALRPLAERISDTLASEGY</sequence>
<proteinExistence type="predicted"/>
<dbReference type="Proteomes" id="UP000582974">
    <property type="component" value="Unassembled WGS sequence"/>
</dbReference>
<accession>A0A838A3L7</accession>
<keyword evidence="1" id="KW-0472">Membrane</keyword>
<evidence type="ECO:0000313" key="2">
    <source>
        <dbReference type="EMBL" id="MBA0124140.1"/>
    </source>
</evidence>
<keyword evidence="1" id="KW-0812">Transmembrane</keyword>
<feature type="transmembrane region" description="Helical" evidence="1">
    <location>
        <begin position="20"/>
        <end position="39"/>
    </location>
</feature>
<name>A0A838A3L7_9PSEU</name>
<comment type="caution">
    <text evidence="2">The sequence shown here is derived from an EMBL/GenBank/DDBJ whole genome shotgun (WGS) entry which is preliminary data.</text>
</comment>
<dbReference type="AlphaFoldDB" id="A0A838A3L7"/>
<evidence type="ECO:0000256" key="1">
    <source>
        <dbReference type="SAM" id="Phobius"/>
    </source>
</evidence>
<protein>
    <submittedName>
        <fullName evidence="2">Uncharacterized protein</fullName>
    </submittedName>
</protein>
<dbReference type="RefSeq" id="WP_180891041.1">
    <property type="nucleotide sequence ID" value="NZ_JACCKD010000001.1"/>
</dbReference>
<keyword evidence="3" id="KW-1185">Reference proteome</keyword>